<evidence type="ECO:0000259" key="7">
    <source>
        <dbReference type="PROSITE" id="PS50111"/>
    </source>
</evidence>
<comment type="caution">
    <text evidence="10">The sequence shown here is derived from an EMBL/GenBank/DDBJ whole genome shotgun (WGS) entry which is preliminary data.</text>
</comment>
<evidence type="ECO:0000256" key="6">
    <source>
        <dbReference type="SAM" id="Phobius"/>
    </source>
</evidence>
<feature type="coiled-coil region" evidence="5">
    <location>
        <begin position="402"/>
        <end position="437"/>
    </location>
</feature>
<dbReference type="SUPFAM" id="SSF158472">
    <property type="entry name" value="HAMP domain-like"/>
    <property type="match status" value="1"/>
</dbReference>
<keyword evidence="2" id="KW-0145">Chemotaxis</keyword>
<dbReference type="Gene3D" id="1.10.287.950">
    <property type="entry name" value="Methyl-accepting chemotaxis protein"/>
    <property type="match status" value="1"/>
</dbReference>
<sequence>MSFSIRNILVGFFLTISLALAGFVGTQSWRSVNRASAFSEVAQLVSLDKLLFNALLNFRSERGDSATALTLDPSKSAGSIASVAAARQKVDAAMTAFLTQSSSLEDARLQGPLKRVKDVYAQFVELRKKVDANVSQPLDRREGGLDKTVMTLGGDFLASLEAGSTALEGAVRSLDQGQTGLIQLRSYGWSARALGGSATVVLNAAVAQNRPLTAQEMQQLGAFDAGAAFAWKATGDLVAHESTPQSLKDIYATADKTYFKGDFNTQRTKLIEDLNNGRTPTFTLDSWRTTVTENLGTIAKIASAAMDVLDANAEKAKQDAFIGSVVYLAVFIATLALCIVSLAVIVGRVTRPISRLTNAMMALSGGNLAIDIAGAKRGDEIGEMARAVEIFREAAIRNRQLEADAVANREQAERDRIELQQRAEAEAEERLNQATGSLAGGLRRLASGDMVCEIATPFAPQFEALRHDFNSSVHQLREALTSVGQSVQTVNGGAHEVSSASDDLSRRTEQQAASLEETAAALEEITANVSATSKRAGEARDTVREARTKADLSGKVVRDAVAAMERIEHSSRQIGQIIGVIDEIAFQTNLLALNAGVEAARAGDAGKGFAVVAQEVRELAQRSANAAKEIKQLINTSAVAVGEGVKLVADTGVGLSEIEQLVLSVNSHMDAIATAAQEQSAGLSEVNTAVNHMDQATQQNAAMVEEMNAAGAGLAQECANLQALLAQFQLGQQASALRETARHMQRIANPARAPAAPVAAPPRARPVATRGNAALAVKGDDWTEF</sequence>
<dbReference type="CDD" id="cd06225">
    <property type="entry name" value="HAMP"/>
    <property type="match status" value="1"/>
</dbReference>
<evidence type="ECO:0000256" key="1">
    <source>
        <dbReference type="ARBA" id="ARBA00004370"/>
    </source>
</evidence>
<dbReference type="PRINTS" id="PR00260">
    <property type="entry name" value="CHEMTRNSDUCR"/>
</dbReference>
<feature type="domain" description="Methyl-accepting transducer" evidence="7">
    <location>
        <begin position="486"/>
        <end position="715"/>
    </location>
</feature>
<organism evidence="10 11">
    <name type="scientific">Agrobacterium fabrum</name>
    <dbReference type="NCBI Taxonomy" id="1176649"/>
    <lineage>
        <taxon>Bacteria</taxon>
        <taxon>Pseudomonadati</taxon>
        <taxon>Pseudomonadota</taxon>
        <taxon>Alphaproteobacteria</taxon>
        <taxon>Hyphomicrobiales</taxon>
        <taxon>Rhizobiaceae</taxon>
        <taxon>Rhizobium/Agrobacterium group</taxon>
        <taxon>Agrobacterium</taxon>
        <taxon>Agrobacterium tumefaciens complex</taxon>
    </lineage>
</organism>
<dbReference type="Gene3D" id="1.10.8.500">
    <property type="entry name" value="HAMP domain in histidine kinase"/>
    <property type="match status" value="1"/>
</dbReference>
<dbReference type="PANTHER" id="PTHR43531:SF11">
    <property type="entry name" value="METHYL-ACCEPTING CHEMOTAXIS PROTEIN 3"/>
    <property type="match status" value="1"/>
</dbReference>
<feature type="domain" description="HAMP" evidence="8">
    <location>
        <begin position="347"/>
        <end position="400"/>
    </location>
</feature>
<evidence type="ECO:0000259" key="8">
    <source>
        <dbReference type="PROSITE" id="PS50885"/>
    </source>
</evidence>
<dbReference type="PROSITE" id="PS50111">
    <property type="entry name" value="CHEMOTAXIS_TRANSDUC_2"/>
    <property type="match status" value="1"/>
</dbReference>
<keyword evidence="6" id="KW-0472">Membrane</keyword>
<dbReference type="GO" id="GO:0007165">
    <property type="term" value="P:signal transduction"/>
    <property type="evidence" value="ECO:0007669"/>
    <property type="project" value="UniProtKB-KW"/>
</dbReference>
<dbReference type="PROSITE" id="PS50906">
    <property type="entry name" value="NIT"/>
    <property type="match status" value="1"/>
</dbReference>
<dbReference type="GO" id="GO:0006935">
    <property type="term" value="P:chemotaxis"/>
    <property type="evidence" value="ECO:0007669"/>
    <property type="project" value="UniProtKB-KW"/>
</dbReference>
<dbReference type="InterPro" id="IPR004090">
    <property type="entry name" value="Chemotax_Me-accpt_rcpt"/>
</dbReference>
<gene>
    <name evidence="10" type="ORF">SAMN05428983_1824</name>
</gene>
<dbReference type="Pfam" id="PF00672">
    <property type="entry name" value="HAMP"/>
    <property type="match status" value="1"/>
</dbReference>
<dbReference type="InterPro" id="IPR004089">
    <property type="entry name" value="MCPsignal_dom"/>
</dbReference>
<evidence type="ECO:0000313" key="10">
    <source>
        <dbReference type="EMBL" id="SDJ47272.1"/>
    </source>
</evidence>
<protein>
    <submittedName>
        <fullName evidence="10">Methyl-accepting chemotaxis protein</fullName>
    </submittedName>
</protein>
<keyword evidence="6" id="KW-0812">Transmembrane</keyword>
<feature type="transmembrane region" description="Helical" evidence="6">
    <location>
        <begin position="325"/>
        <end position="346"/>
    </location>
</feature>
<evidence type="ECO:0000259" key="9">
    <source>
        <dbReference type="PROSITE" id="PS50906"/>
    </source>
</evidence>
<evidence type="ECO:0000256" key="4">
    <source>
        <dbReference type="PROSITE-ProRule" id="PRU00284"/>
    </source>
</evidence>
<evidence type="ECO:0000256" key="5">
    <source>
        <dbReference type="SAM" id="Coils"/>
    </source>
</evidence>
<dbReference type="InterPro" id="IPR003660">
    <property type="entry name" value="HAMP_dom"/>
</dbReference>
<dbReference type="Pfam" id="PF00015">
    <property type="entry name" value="MCPsignal"/>
    <property type="match status" value="1"/>
</dbReference>
<dbReference type="PANTHER" id="PTHR43531">
    <property type="entry name" value="PROTEIN ICFG"/>
    <property type="match status" value="1"/>
</dbReference>
<dbReference type="AlphaFoldDB" id="A0A7Z7BKP6"/>
<dbReference type="GO" id="GO:0005886">
    <property type="term" value="C:plasma membrane"/>
    <property type="evidence" value="ECO:0007669"/>
    <property type="project" value="TreeGrafter"/>
</dbReference>
<dbReference type="GO" id="GO:0004888">
    <property type="term" value="F:transmembrane signaling receptor activity"/>
    <property type="evidence" value="ECO:0007669"/>
    <property type="project" value="InterPro"/>
</dbReference>
<dbReference type="InterPro" id="IPR010910">
    <property type="entry name" value="Nitrate/nitrite_sensing_bac"/>
</dbReference>
<reference evidence="10 11" key="1">
    <citation type="submission" date="2016-10" db="EMBL/GenBank/DDBJ databases">
        <authorList>
            <person name="Varghese N."/>
            <person name="Submissions S."/>
        </authorList>
    </citation>
    <scope>NUCLEOTIDE SEQUENCE [LARGE SCALE GENOMIC DNA]</scope>
    <source>
        <strain evidence="10 11">PDC82</strain>
    </source>
</reference>
<evidence type="ECO:0000256" key="3">
    <source>
        <dbReference type="ARBA" id="ARBA00029447"/>
    </source>
</evidence>
<dbReference type="SMART" id="SM00304">
    <property type="entry name" value="HAMP"/>
    <property type="match status" value="2"/>
</dbReference>
<accession>A0A7Z7BKP6</accession>
<evidence type="ECO:0000256" key="2">
    <source>
        <dbReference type="ARBA" id="ARBA00022500"/>
    </source>
</evidence>
<dbReference type="RefSeq" id="WP_080810200.1">
    <property type="nucleotide sequence ID" value="NZ_CP116683.1"/>
</dbReference>
<dbReference type="FunFam" id="1.10.287.950:FF:000001">
    <property type="entry name" value="Methyl-accepting chemotaxis sensory transducer"/>
    <property type="match status" value="1"/>
</dbReference>
<feature type="domain" description="HAMP" evidence="8">
    <location>
        <begin position="429"/>
        <end position="481"/>
    </location>
</feature>
<dbReference type="EMBL" id="FNEW01000001">
    <property type="protein sequence ID" value="SDJ47272.1"/>
    <property type="molecule type" value="Genomic_DNA"/>
</dbReference>
<dbReference type="Proteomes" id="UP000198917">
    <property type="component" value="Unassembled WGS sequence"/>
</dbReference>
<comment type="similarity">
    <text evidence="3">Belongs to the methyl-accepting chemotaxis (MCP) protein family.</text>
</comment>
<comment type="subcellular location">
    <subcellularLocation>
        <location evidence="1">Membrane</location>
    </subcellularLocation>
</comment>
<proteinExistence type="inferred from homology"/>
<dbReference type="SMART" id="SM00283">
    <property type="entry name" value="MA"/>
    <property type="match status" value="1"/>
</dbReference>
<dbReference type="SUPFAM" id="SSF58104">
    <property type="entry name" value="Methyl-accepting chemotaxis protein (MCP) signaling domain"/>
    <property type="match status" value="1"/>
</dbReference>
<evidence type="ECO:0000313" key="11">
    <source>
        <dbReference type="Proteomes" id="UP000198917"/>
    </source>
</evidence>
<dbReference type="PROSITE" id="PS50885">
    <property type="entry name" value="HAMP"/>
    <property type="match status" value="2"/>
</dbReference>
<dbReference type="InterPro" id="IPR051310">
    <property type="entry name" value="MCP_chemotaxis"/>
</dbReference>
<keyword evidence="5" id="KW-0175">Coiled coil</keyword>
<dbReference type="CDD" id="cd11386">
    <property type="entry name" value="MCP_signal"/>
    <property type="match status" value="1"/>
</dbReference>
<keyword evidence="4" id="KW-0807">Transducer</keyword>
<name>A0A7Z7BKP6_9HYPH</name>
<keyword evidence="6" id="KW-1133">Transmembrane helix</keyword>
<feature type="domain" description="NIT" evidence="9">
    <location>
        <begin position="49"/>
        <end position="316"/>
    </location>
</feature>